<keyword evidence="3" id="KW-0067">ATP-binding</keyword>
<keyword evidence="5" id="KW-0132">Cell division</keyword>
<sequence>MEKCEMLQGIGQCGIGEDHMYKGLEKNEIVAIKWIPFDVKDEGLPSIVLREISMLKELDHANVVRLYNVVDEEDGFFLVFGHLKLDLATFIDSHSKTEVDPHLIKSFLFQILQGVSYCHSQKVLHRDLKPDNVLIDPRSSTVKLDGIGSARTFGMGDVTDWSGAKSAWLKISKVATLCPESNQNLADIVPGLETEGLDLLSYVLHIRNNELLAPLNCMGISK</sequence>
<comment type="caution">
    <text evidence="5">The sequence shown here is derived from an EMBL/GenBank/DDBJ whole genome shotgun (WGS) entry which is preliminary data.</text>
</comment>
<dbReference type="GO" id="GO:0005524">
    <property type="term" value="F:ATP binding"/>
    <property type="evidence" value="ECO:0007669"/>
    <property type="project" value="UniProtKB-KW"/>
</dbReference>
<dbReference type="PROSITE" id="PS00108">
    <property type="entry name" value="PROTEIN_KINASE_ST"/>
    <property type="match status" value="1"/>
</dbReference>
<accession>A0AAW2SXR3</accession>
<dbReference type="GO" id="GO:0000307">
    <property type="term" value="C:cyclin-dependent protein kinase holoenzyme complex"/>
    <property type="evidence" value="ECO:0007669"/>
    <property type="project" value="TreeGrafter"/>
</dbReference>
<dbReference type="PANTHER" id="PTHR24056:SF540">
    <property type="entry name" value="PROTEIN KINASE DOMAIN-CONTAINING PROTEIN"/>
    <property type="match status" value="1"/>
</dbReference>
<dbReference type="Gene3D" id="1.10.510.10">
    <property type="entry name" value="Transferase(Phosphotransferase) domain 1"/>
    <property type="match status" value="1"/>
</dbReference>
<dbReference type="AlphaFoldDB" id="A0AAW2SXR3"/>
<dbReference type="GO" id="GO:0005634">
    <property type="term" value="C:nucleus"/>
    <property type="evidence" value="ECO:0007669"/>
    <property type="project" value="TreeGrafter"/>
</dbReference>
<evidence type="ECO:0000256" key="3">
    <source>
        <dbReference type="ARBA" id="ARBA00022840"/>
    </source>
</evidence>
<dbReference type="InterPro" id="IPR008271">
    <property type="entry name" value="Ser/Thr_kinase_AS"/>
</dbReference>
<dbReference type="GO" id="GO:0051445">
    <property type="term" value="P:regulation of meiotic cell cycle"/>
    <property type="evidence" value="ECO:0007669"/>
    <property type="project" value="TreeGrafter"/>
</dbReference>
<name>A0AAW2SXR3_9LAMI</name>
<dbReference type="InterPro" id="IPR000719">
    <property type="entry name" value="Prot_kinase_dom"/>
</dbReference>
<dbReference type="GO" id="GO:0007165">
    <property type="term" value="P:signal transduction"/>
    <property type="evidence" value="ECO:0007669"/>
    <property type="project" value="TreeGrafter"/>
</dbReference>
<dbReference type="GO" id="GO:0010468">
    <property type="term" value="P:regulation of gene expression"/>
    <property type="evidence" value="ECO:0007669"/>
    <property type="project" value="TreeGrafter"/>
</dbReference>
<keyword evidence="5" id="KW-0131">Cell cycle</keyword>
<dbReference type="GO" id="GO:0004693">
    <property type="term" value="F:cyclin-dependent protein serine/threonine kinase activity"/>
    <property type="evidence" value="ECO:0007669"/>
    <property type="project" value="TreeGrafter"/>
</dbReference>
<protein>
    <submittedName>
        <fullName evidence="5">Cell division control protein 2</fullName>
    </submittedName>
</protein>
<dbReference type="PANTHER" id="PTHR24056">
    <property type="entry name" value="CELL DIVISION PROTEIN KINASE"/>
    <property type="match status" value="1"/>
</dbReference>
<reference evidence="5" key="2">
    <citation type="journal article" date="2024" name="Plant">
        <title>Genomic evolution and insights into agronomic trait innovations of Sesamum species.</title>
        <authorList>
            <person name="Miao H."/>
            <person name="Wang L."/>
            <person name="Qu L."/>
            <person name="Liu H."/>
            <person name="Sun Y."/>
            <person name="Le M."/>
            <person name="Wang Q."/>
            <person name="Wei S."/>
            <person name="Zheng Y."/>
            <person name="Lin W."/>
            <person name="Duan Y."/>
            <person name="Cao H."/>
            <person name="Xiong S."/>
            <person name="Wang X."/>
            <person name="Wei L."/>
            <person name="Li C."/>
            <person name="Ma Q."/>
            <person name="Ju M."/>
            <person name="Zhao R."/>
            <person name="Li G."/>
            <person name="Mu C."/>
            <person name="Tian Q."/>
            <person name="Mei H."/>
            <person name="Zhang T."/>
            <person name="Gao T."/>
            <person name="Zhang H."/>
        </authorList>
    </citation>
    <scope>NUCLEOTIDE SEQUENCE</scope>
    <source>
        <strain evidence="5">KEN8</strain>
    </source>
</reference>
<gene>
    <name evidence="5" type="ORF">Scaly_0195900</name>
</gene>
<dbReference type="EMBL" id="JACGWM010000001">
    <property type="protein sequence ID" value="KAL0397475.1"/>
    <property type="molecule type" value="Genomic_DNA"/>
</dbReference>
<dbReference type="PROSITE" id="PS50011">
    <property type="entry name" value="PROTEIN_KINASE_DOM"/>
    <property type="match status" value="1"/>
</dbReference>
<dbReference type="InterPro" id="IPR011009">
    <property type="entry name" value="Kinase-like_dom_sf"/>
</dbReference>
<keyword evidence="2" id="KW-0547">Nucleotide-binding</keyword>
<feature type="domain" description="Protein kinase" evidence="4">
    <location>
        <begin position="4"/>
        <end position="222"/>
    </location>
</feature>
<dbReference type="SMART" id="SM00220">
    <property type="entry name" value="S_TKc"/>
    <property type="match status" value="1"/>
</dbReference>
<evidence type="ECO:0000259" key="4">
    <source>
        <dbReference type="PROSITE" id="PS50011"/>
    </source>
</evidence>
<evidence type="ECO:0000256" key="2">
    <source>
        <dbReference type="ARBA" id="ARBA00022741"/>
    </source>
</evidence>
<dbReference type="GO" id="GO:0051301">
    <property type="term" value="P:cell division"/>
    <property type="evidence" value="ECO:0007669"/>
    <property type="project" value="UniProtKB-KW"/>
</dbReference>
<comment type="similarity">
    <text evidence="1">Belongs to the protein kinase superfamily. CMGC Ser/Thr protein kinase family. CDC2/CDKX subfamily.</text>
</comment>
<dbReference type="GO" id="GO:0030332">
    <property type="term" value="F:cyclin binding"/>
    <property type="evidence" value="ECO:0007669"/>
    <property type="project" value="TreeGrafter"/>
</dbReference>
<dbReference type="GO" id="GO:0010389">
    <property type="term" value="P:regulation of G2/M transition of mitotic cell cycle"/>
    <property type="evidence" value="ECO:0007669"/>
    <property type="project" value="TreeGrafter"/>
</dbReference>
<dbReference type="InterPro" id="IPR050108">
    <property type="entry name" value="CDK"/>
</dbReference>
<dbReference type="SUPFAM" id="SSF56112">
    <property type="entry name" value="Protein kinase-like (PK-like)"/>
    <property type="match status" value="1"/>
</dbReference>
<dbReference type="GO" id="GO:0005737">
    <property type="term" value="C:cytoplasm"/>
    <property type="evidence" value="ECO:0007669"/>
    <property type="project" value="TreeGrafter"/>
</dbReference>
<dbReference type="Gene3D" id="3.30.200.20">
    <property type="entry name" value="Phosphorylase Kinase, domain 1"/>
    <property type="match status" value="1"/>
</dbReference>
<proteinExistence type="inferred from homology"/>
<organism evidence="5">
    <name type="scientific">Sesamum calycinum</name>
    <dbReference type="NCBI Taxonomy" id="2727403"/>
    <lineage>
        <taxon>Eukaryota</taxon>
        <taxon>Viridiplantae</taxon>
        <taxon>Streptophyta</taxon>
        <taxon>Embryophyta</taxon>
        <taxon>Tracheophyta</taxon>
        <taxon>Spermatophyta</taxon>
        <taxon>Magnoliopsida</taxon>
        <taxon>eudicotyledons</taxon>
        <taxon>Gunneridae</taxon>
        <taxon>Pentapetalae</taxon>
        <taxon>asterids</taxon>
        <taxon>lamiids</taxon>
        <taxon>Lamiales</taxon>
        <taxon>Pedaliaceae</taxon>
        <taxon>Sesamum</taxon>
    </lineage>
</organism>
<dbReference type="GO" id="GO:0000082">
    <property type="term" value="P:G1/S transition of mitotic cell cycle"/>
    <property type="evidence" value="ECO:0007669"/>
    <property type="project" value="TreeGrafter"/>
</dbReference>
<evidence type="ECO:0000313" key="5">
    <source>
        <dbReference type="EMBL" id="KAL0397475.1"/>
    </source>
</evidence>
<evidence type="ECO:0000256" key="1">
    <source>
        <dbReference type="ARBA" id="ARBA00006485"/>
    </source>
</evidence>
<dbReference type="Pfam" id="PF00069">
    <property type="entry name" value="Pkinase"/>
    <property type="match status" value="1"/>
</dbReference>
<reference evidence="5" key="1">
    <citation type="submission" date="2020-06" db="EMBL/GenBank/DDBJ databases">
        <authorList>
            <person name="Li T."/>
            <person name="Hu X."/>
            <person name="Zhang T."/>
            <person name="Song X."/>
            <person name="Zhang H."/>
            <person name="Dai N."/>
            <person name="Sheng W."/>
            <person name="Hou X."/>
            <person name="Wei L."/>
        </authorList>
    </citation>
    <scope>NUCLEOTIDE SEQUENCE</scope>
    <source>
        <strain evidence="5">KEN8</strain>
        <tissue evidence="5">Leaf</tissue>
    </source>
</reference>